<keyword evidence="2" id="KW-1185">Reference proteome</keyword>
<sequence length="51" mass="5724">MEIKCRASEGFFIGSPEIQNTDLLRAIEMAIPATVIEDAIANTKSEEERKR</sequence>
<reference evidence="1 2" key="1">
    <citation type="journal article" date="2020" name="ISME J.">
        <title>Comparative genomics reveals insights into cyanobacterial evolution and habitat adaptation.</title>
        <authorList>
            <person name="Chen M.Y."/>
            <person name="Teng W.K."/>
            <person name="Zhao L."/>
            <person name="Hu C.X."/>
            <person name="Zhou Y.K."/>
            <person name="Han B.P."/>
            <person name="Song L.R."/>
            <person name="Shu W.S."/>
        </authorList>
    </citation>
    <scope>NUCLEOTIDE SEQUENCE [LARGE SCALE GENOMIC DNA]</scope>
    <source>
        <strain evidence="1 2">FACHB-838</strain>
    </source>
</reference>
<comment type="caution">
    <text evidence="1">The sequence shown here is derived from an EMBL/GenBank/DDBJ whole genome shotgun (WGS) entry which is preliminary data.</text>
</comment>
<dbReference type="EMBL" id="JACJSI010000524">
    <property type="protein sequence ID" value="MBD2536680.1"/>
    <property type="molecule type" value="Genomic_DNA"/>
</dbReference>
<proteinExistence type="predicted"/>
<evidence type="ECO:0000313" key="1">
    <source>
        <dbReference type="EMBL" id="MBD2536680.1"/>
    </source>
</evidence>
<name>A0ABR8E588_9NOSO</name>
<evidence type="ECO:0000313" key="2">
    <source>
        <dbReference type="Proteomes" id="UP000623440"/>
    </source>
</evidence>
<protein>
    <submittedName>
        <fullName evidence="1">Uncharacterized protein</fullName>
    </submittedName>
</protein>
<gene>
    <name evidence="1" type="ORF">H6G97_48510</name>
</gene>
<dbReference type="Proteomes" id="UP000623440">
    <property type="component" value="Unassembled WGS sequence"/>
</dbReference>
<accession>A0ABR8E588</accession>
<feature type="non-terminal residue" evidence="1">
    <location>
        <position position="51"/>
    </location>
</feature>
<organism evidence="1 2">
    <name type="scientific">Nostoc flagelliforme FACHB-838</name>
    <dbReference type="NCBI Taxonomy" id="2692904"/>
    <lineage>
        <taxon>Bacteria</taxon>
        <taxon>Bacillati</taxon>
        <taxon>Cyanobacteriota</taxon>
        <taxon>Cyanophyceae</taxon>
        <taxon>Nostocales</taxon>
        <taxon>Nostocaceae</taxon>
        <taxon>Nostoc</taxon>
    </lineage>
</organism>